<dbReference type="Proteomes" id="UP000195755">
    <property type="component" value="Chromosome"/>
</dbReference>
<sequence length="410" mass="44413">MPVREFRGDPPALPESAVFRTRLPGGELVWAVRGYDGVRTALSHPSLARDVTAGTPELGAAGPMGEGVLRDRTLLLDGPPHTQLRNLTAKPLTARRVTALRPRVQELTDGLLDALEESGPPAGLVPGLSLPLPITVICEILGVPARDNVRFRRWADRMAAIGEAPQDEAMSALLDVLAHLERHLEEKRAHPGDDLLSAWLAAQEGDDRLTDAEIVQLALSILLAGYECTAGAIAASVWRLLRHPDQLRALRSEPELIPNAVQELIGYQTPALLFRVLVAREDFGLGGTAVRRGDSVMPLTWAANRDPAPFKDPGRFGIRHRGNAHLVYGQGPHRYLGAALATAELEIAISGLLHRMPGLRPAAPLDTLDRCTDRLPRRRAPDTARSVARAPDGDPVDGPYDENCLISRTP</sequence>
<evidence type="ECO:0000256" key="4">
    <source>
        <dbReference type="ARBA" id="ARBA00023002"/>
    </source>
</evidence>
<evidence type="ECO:0000256" key="2">
    <source>
        <dbReference type="ARBA" id="ARBA00022617"/>
    </source>
</evidence>
<feature type="compositionally biased region" description="Basic and acidic residues" evidence="7">
    <location>
        <begin position="367"/>
        <end position="382"/>
    </location>
</feature>
<dbReference type="AlphaFoldDB" id="A0A1Z2LCX5"/>
<accession>A0A1Z2LCX5</accession>
<dbReference type="InterPro" id="IPR036396">
    <property type="entry name" value="Cyt_P450_sf"/>
</dbReference>
<protein>
    <submittedName>
        <fullName evidence="8">Cytochrome P450</fullName>
    </submittedName>
</protein>
<evidence type="ECO:0000256" key="3">
    <source>
        <dbReference type="ARBA" id="ARBA00022723"/>
    </source>
</evidence>
<dbReference type="Pfam" id="PF00067">
    <property type="entry name" value="p450"/>
    <property type="match status" value="1"/>
</dbReference>
<keyword evidence="6" id="KW-0503">Monooxygenase</keyword>
<gene>
    <name evidence="8" type="ORF">SMD11_6485</name>
</gene>
<dbReference type="InterPro" id="IPR001128">
    <property type="entry name" value="Cyt_P450"/>
</dbReference>
<dbReference type="PANTHER" id="PTHR46696:SF1">
    <property type="entry name" value="CYTOCHROME P450 YJIB-RELATED"/>
    <property type="match status" value="1"/>
</dbReference>
<dbReference type="InterPro" id="IPR002397">
    <property type="entry name" value="Cyt_P450_B"/>
</dbReference>
<comment type="similarity">
    <text evidence="1">Belongs to the cytochrome P450 family.</text>
</comment>
<keyword evidence="2" id="KW-0349">Heme</keyword>
<dbReference type="FunFam" id="1.10.630.10:FF:000018">
    <property type="entry name" value="Cytochrome P450 monooxygenase"/>
    <property type="match status" value="1"/>
</dbReference>
<evidence type="ECO:0000256" key="5">
    <source>
        <dbReference type="ARBA" id="ARBA00023004"/>
    </source>
</evidence>
<dbReference type="GO" id="GO:0004497">
    <property type="term" value="F:monooxygenase activity"/>
    <property type="evidence" value="ECO:0007669"/>
    <property type="project" value="UniProtKB-KW"/>
</dbReference>
<keyword evidence="3" id="KW-0479">Metal-binding</keyword>
<evidence type="ECO:0000313" key="9">
    <source>
        <dbReference type="Proteomes" id="UP000195755"/>
    </source>
</evidence>
<name>A0A1Z2LCX5_9ACTN</name>
<dbReference type="Gene3D" id="1.10.630.10">
    <property type="entry name" value="Cytochrome P450"/>
    <property type="match status" value="1"/>
</dbReference>
<evidence type="ECO:0000256" key="1">
    <source>
        <dbReference type="ARBA" id="ARBA00010617"/>
    </source>
</evidence>
<dbReference type="PANTHER" id="PTHR46696">
    <property type="entry name" value="P450, PUTATIVE (EUROFUNG)-RELATED"/>
    <property type="match status" value="1"/>
</dbReference>
<dbReference type="SUPFAM" id="SSF48264">
    <property type="entry name" value="Cytochrome P450"/>
    <property type="match status" value="1"/>
</dbReference>
<evidence type="ECO:0000256" key="7">
    <source>
        <dbReference type="SAM" id="MobiDB-lite"/>
    </source>
</evidence>
<dbReference type="EMBL" id="CP021744">
    <property type="protein sequence ID" value="ARZ72061.1"/>
    <property type="molecule type" value="Genomic_DNA"/>
</dbReference>
<organism evidence="8 9">
    <name type="scientific">Streptomyces albireticuli</name>
    <dbReference type="NCBI Taxonomy" id="1940"/>
    <lineage>
        <taxon>Bacteria</taxon>
        <taxon>Bacillati</taxon>
        <taxon>Actinomycetota</taxon>
        <taxon>Actinomycetes</taxon>
        <taxon>Kitasatosporales</taxon>
        <taxon>Streptomycetaceae</taxon>
        <taxon>Streptomyces</taxon>
    </lineage>
</organism>
<dbReference type="GO" id="GO:0020037">
    <property type="term" value="F:heme binding"/>
    <property type="evidence" value="ECO:0007669"/>
    <property type="project" value="InterPro"/>
</dbReference>
<dbReference type="KEGG" id="salj:SMD11_6485"/>
<proteinExistence type="inferred from homology"/>
<reference evidence="8 9" key="1">
    <citation type="submission" date="2017-06" db="EMBL/GenBank/DDBJ databases">
        <title>Streptomyces albireticuli Genome sequencing and assembly.</title>
        <authorList>
            <person name="Wang Y."/>
            <person name="Du B."/>
            <person name="Ding Y."/>
            <person name="Liu H."/>
            <person name="Hou Q."/>
            <person name="Liu K."/>
            <person name="Yao L."/>
            <person name="Wang C."/>
        </authorList>
    </citation>
    <scope>NUCLEOTIDE SEQUENCE [LARGE SCALE GENOMIC DNA]</scope>
    <source>
        <strain evidence="8 9">MDJK11</strain>
    </source>
</reference>
<evidence type="ECO:0000313" key="8">
    <source>
        <dbReference type="EMBL" id="ARZ72061.1"/>
    </source>
</evidence>
<keyword evidence="5" id="KW-0408">Iron</keyword>
<dbReference type="PRINTS" id="PR00359">
    <property type="entry name" value="BP450"/>
</dbReference>
<evidence type="ECO:0000256" key="6">
    <source>
        <dbReference type="ARBA" id="ARBA00023033"/>
    </source>
</evidence>
<dbReference type="GO" id="GO:0005506">
    <property type="term" value="F:iron ion binding"/>
    <property type="evidence" value="ECO:0007669"/>
    <property type="project" value="InterPro"/>
</dbReference>
<keyword evidence="4" id="KW-0560">Oxidoreductase</keyword>
<feature type="region of interest" description="Disordered" evidence="7">
    <location>
        <begin position="365"/>
        <end position="410"/>
    </location>
</feature>
<dbReference type="GO" id="GO:0016705">
    <property type="term" value="F:oxidoreductase activity, acting on paired donors, with incorporation or reduction of molecular oxygen"/>
    <property type="evidence" value="ECO:0007669"/>
    <property type="project" value="InterPro"/>
</dbReference>